<feature type="transmembrane region" description="Helical" evidence="1">
    <location>
        <begin position="12"/>
        <end position="32"/>
    </location>
</feature>
<keyword evidence="1" id="KW-1133">Transmembrane helix</keyword>
<dbReference type="AlphaFoldDB" id="A0A2P2E5C3"/>
<organism evidence="2 3">
    <name type="scientific">Leptospira ryugenii</name>
    <dbReference type="NCBI Taxonomy" id="1917863"/>
    <lineage>
        <taxon>Bacteria</taxon>
        <taxon>Pseudomonadati</taxon>
        <taxon>Spirochaetota</taxon>
        <taxon>Spirochaetia</taxon>
        <taxon>Leptospirales</taxon>
        <taxon>Leptospiraceae</taxon>
        <taxon>Leptospira</taxon>
    </lineage>
</organism>
<proteinExistence type="predicted"/>
<evidence type="ECO:0000313" key="2">
    <source>
        <dbReference type="EMBL" id="GBF52066.1"/>
    </source>
</evidence>
<dbReference type="InterPro" id="IPR045390">
    <property type="entry name" value="ABC-3C_MC3"/>
</dbReference>
<dbReference type="RefSeq" id="WP_108978469.1">
    <property type="nucleotide sequence ID" value="NZ_BFBB01000010.1"/>
</dbReference>
<dbReference type="Pfam" id="PF20131">
    <property type="entry name" value="MC3"/>
    <property type="match status" value="1"/>
</dbReference>
<name>A0A2P2E5C3_9LEPT</name>
<sequence>MKIWIERNLEEANLLNPAFLSLIIYFSAQGFFHESKKNMPYVFSYLIASIVLHKQTRFAIPKTLGTKFGSWLAKEENTRFRISYPKRTKSLKPYVSEAILFGCSHDLFRFSDENLTPVKTIQKSDYHNIGFTPEVNLCFEKAAFCGRWISISGKPETIFALLGVKP</sequence>
<accession>A0A2P2E5C3</accession>
<dbReference type="EMBL" id="BFBB01000010">
    <property type="protein sequence ID" value="GBF52066.1"/>
    <property type="molecule type" value="Genomic_DNA"/>
</dbReference>
<protein>
    <submittedName>
        <fullName evidence="2">Uncharacterized protein</fullName>
    </submittedName>
</protein>
<gene>
    <name evidence="2" type="ORF">LPTSP4_36040</name>
</gene>
<dbReference type="OrthoDB" id="7059377at2"/>
<dbReference type="Proteomes" id="UP000245133">
    <property type="component" value="Unassembled WGS sequence"/>
</dbReference>
<keyword evidence="3" id="KW-1185">Reference proteome</keyword>
<keyword evidence="1" id="KW-0812">Transmembrane</keyword>
<evidence type="ECO:0000313" key="3">
    <source>
        <dbReference type="Proteomes" id="UP000245133"/>
    </source>
</evidence>
<evidence type="ECO:0000256" key="1">
    <source>
        <dbReference type="SAM" id="Phobius"/>
    </source>
</evidence>
<reference evidence="2 3" key="1">
    <citation type="submission" date="2018-02" db="EMBL/GenBank/DDBJ databases">
        <title>Novel Leptospira species isolated from soil and water in Japan.</title>
        <authorList>
            <person name="Nakao R."/>
            <person name="Masuzawa T."/>
        </authorList>
    </citation>
    <scope>NUCLEOTIDE SEQUENCE [LARGE SCALE GENOMIC DNA]</scope>
    <source>
        <strain evidence="2 3">YH101</strain>
    </source>
</reference>
<keyword evidence="1" id="KW-0472">Membrane</keyword>
<comment type="caution">
    <text evidence="2">The sequence shown here is derived from an EMBL/GenBank/DDBJ whole genome shotgun (WGS) entry which is preliminary data.</text>
</comment>